<dbReference type="RefSeq" id="XP_064683578.1">
    <property type="nucleotide sequence ID" value="XM_064819658.1"/>
</dbReference>
<gene>
    <name evidence="2" type="ORF">ATC70_000239</name>
</gene>
<proteinExistence type="predicted"/>
<evidence type="ECO:0000256" key="1">
    <source>
        <dbReference type="SAM" id="SignalP"/>
    </source>
</evidence>
<feature type="signal peptide" evidence="1">
    <location>
        <begin position="1"/>
        <end position="21"/>
    </location>
</feature>
<organism evidence="2 3">
    <name type="scientific">Mucor velutinosus</name>
    <dbReference type="NCBI Taxonomy" id="708070"/>
    <lineage>
        <taxon>Eukaryota</taxon>
        <taxon>Fungi</taxon>
        <taxon>Fungi incertae sedis</taxon>
        <taxon>Mucoromycota</taxon>
        <taxon>Mucoromycotina</taxon>
        <taxon>Mucoromycetes</taxon>
        <taxon>Mucorales</taxon>
        <taxon>Mucorineae</taxon>
        <taxon>Mucoraceae</taxon>
        <taxon>Mucor</taxon>
    </lineage>
</organism>
<evidence type="ECO:0000313" key="2">
    <source>
        <dbReference type="EMBL" id="KAK4516912.1"/>
    </source>
</evidence>
<keyword evidence="1" id="KW-0732">Signal</keyword>
<evidence type="ECO:0000313" key="3">
    <source>
        <dbReference type="Proteomes" id="UP001304243"/>
    </source>
</evidence>
<feature type="chain" id="PRO_5042844525" evidence="1">
    <location>
        <begin position="22"/>
        <end position="148"/>
    </location>
</feature>
<sequence length="148" mass="15369">MKPISIISLLFCLYYVVGCYARCDCDATDNACISECVVEANSCVTSCEGDVECYEGCIDDKWPDAGLAGEQPAFNDVLEQASNSGVVATSVVSTVTSVNTASASASISASISVNQAQTSHISAAPTLTSTGPLSLLFVCLMGLVYSHF</sequence>
<comment type="caution">
    <text evidence="2">The sequence shown here is derived from an EMBL/GenBank/DDBJ whole genome shotgun (WGS) entry which is preliminary data.</text>
</comment>
<accession>A0AAN7DH45</accession>
<keyword evidence="3" id="KW-1185">Reference proteome</keyword>
<protein>
    <submittedName>
        <fullName evidence="2">Uncharacterized protein</fullName>
    </submittedName>
</protein>
<dbReference type="GeneID" id="89943941"/>
<dbReference type="EMBL" id="JASEJX010000013">
    <property type="protein sequence ID" value="KAK4516912.1"/>
    <property type="molecule type" value="Genomic_DNA"/>
</dbReference>
<dbReference type="AlphaFoldDB" id="A0AAN7DH45"/>
<name>A0AAN7DH45_9FUNG</name>
<dbReference type="Proteomes" id="UP001304243">
    <property type="component" value="Unassembled WGS sequence"/>
</dbReference>
<reference evidence="2 3" key="1">
    <citation type="submission" date="2022-11" db="EMBL/GenBank/DDBJ databases">
        <title>Mucor velutinosus strain NIH1002 WGS.</title>
        <authorList>
            <person name="Subramanian P."/>
            <person name="Mullikin J.C."/>
            <person name="Segre J.A."/>
            <person name="Zelazny A.M."/>
        </authorList>
    </citation>
    <scope>NUCLEOTIDE SEQUENCE [LARGE SCALE GENOMIC DNA]</scope>
    <source>
        <strain evidence="2 3">NIH1002</strain>
    </source>
</reference>